<dbReference type="FunCoup" id="A0A067Q7Q2">
    <property type="interactions" value="784"/>
</dbReference>
<dbReference type="InterPro" id="IPR058543">
    <property type="entry name" value="Beta-prop_RSE1/DDB1/CPSF1_2nd"/>
</dbReference>
<evidence type="ECO:0000256" key="1">
    <source>
        <dbReference type="ARBA" id="ARBA00004123"/>
    </source>
</evidence>
<dbReference type="Gene3D" id="2.130.10.10">
    <property type="entry name" value="YVTN repeat-like/Quinoprotein amine dehydrogenase"/>
    <property type="match status" value="3"/>
</dbReference>
<dbReference type="PANTHER" id="PTHR10644">
    <property type="entry name" value="DNA REPAIR/RNA PROCESSING CPSF FAMILY"/>
    <property type="match status" value="1"/>
</dbReference>
<dbReference type="InterPro" id="IPR018846">
    <property type="entry name" value="Beta-prop_RSE1/DDB1/CPSF1_1st"/>
</dbReference>
<comment type="subcellular location">
    <subcellularLocation>
        <location evidence="1">Nucleus</location>
    </subcellularLocation>
</comment>
<dbReference type="GO" id="GO:0005634">
    <property type="term" value="C:nucleus"/>
    <property type="evidence" value="ECO:0007669"/>
    <property type="project" value="UniProtKB-SubCell"/>
</dbReference>
<dbReference type="STRING" id="933084.A0A067Q7Q2"/>
<reference evidence="8" key="1">
    <citation type="journal article" date="2014" name="Proc. Natl. Acad. Sci. U.S.A.">
        <title>Extensive sampling of basidiomycete genomes demonstrates inadequacy of the white-rot/brown-rot paradigm for wood decay fungi.</title>
        <authorList>
            <person name="Riley R."/>
            <person name="Salamov A.A."/>
            <person name="Brown D.W."/>
            <person name="Nagy L.G."/>
            <person name="Floudas D."/>
            <person name="Held B.W."/>
            <person name="Levasseur A."/>
            <person name="Lombard V."/>
            <person name="Morin E."/>
            <person name="Otillar R."/>
            <person name="Lindquist E.A."/>
            <person name="Sun H."/>
            <person name="LaButti K.M."/>
            <person name="Schmutz J."/>
            <person name="Jabbour D."/>
            <person name="Luo H."/>
            <person name="Baker S.E."/>
            <person name="Pisabarro A.G."/>
            <person name="Walton J.D."/>
            <person name="Blanchette R.A."/>
            <person name="Henrissat B."/>
            <person name="Martin F."/>
            <person name="Cullen D."/>
            <person name="Hibbett D.S."/>
            <person name="Grigoriev I.V."/>
        </authorList>
    </citation>
    <scope>NUCLEOTIDE SEQUENCE [LARGE SCALE GENOMIC DNA]</scope>
    <source>
        <strain evidence="8">MUCL 33604</strain>
    </source>
</reference>
<gene>
    <name evidence="7" type="ORF">JAAARDRAFT_121297</name>
</gene>
<protein>
    <recommendedName>
        <fullName evidence="9">DNA damage-binding protein 1</fullName>
    </recommendedName>
</protein>
<evidence type="ECO:0000313" key="7">
    <source>
        <dbReference type="EMBL" id="KDQ62210.1"/>
    </source>
</evidence>
<dbReference type="EMBL" id="KL197711">
    <property type="protein sequence ID" value="KDQ62210.1"/>
    <property type="molecule type" value="Genomic_DNA"/>
</dbReference>
<feature type="domain" description="RSE1/DDB1/CPSF1 C-terminal" evidence="4">
    <location>
        <begin position="899"/>
        <end position="1222"/>
    </location>
</feature>
<dbReference type="OrthoDB" id="433457at2759"/>
<feature type="region of interest" description="Disordered" evidence="3">
    <location>
        <begin position="282"/>
        <end position="303"/>
    </location>
</feature>
<evidence type="ECO:0000259" key="6">
    <source>
        <dbReference type="Pfam" id="PF23726"/>
    </source>
</evidence>
<dbReference type="Pfam" id="PF03178">
    <property type="entry name" value="CPSF_A"/>
    <property type="match status" value="1"/>
</dbReference>
<dbReference type="Pfam" id="PF10433">
    <property type="entry name" value="Beta-prop_RSE1_1st"/>
    <property type="match status" value="1"/>
</dbReference>
<feature type="domain" description="RSE1/DDB1/CPSF1 second beta-propeller" evidence="6">
    <location>
        <begin position="510"/>
        <end position="848"/>
    </location>
</feature>
<evidence type="ECO:0008006" key="9">
    <source>
        <dbReference type="Google" id="ProtNLM"/>
    </source>
</evidence>
<keyword evidence="8" id="KW-1185">Reference proteome</keyword>
<dbReference type="Proteomes" id="UP000027265">
    <property type="component" value="Unassembled WGS sequence"/>
</dbReference>
<dbReference type="InterPro" id="IPR004871">
    <property type="entry name" value="RSE1/DDB1/CPSF1_C"/>
</dbReference>
<organism evidence="7 8">
    <name type="scientific">Jaapia argillacea MUCL 33604</name>
    <dbReference type="NCBI Taxonomy" id="933084"/>
    <lineage>
        <taxon>Eukaryota</taxon>
        <taxon>Fungi</taxon>
        <taxon>Dikarya</taxon>
        <taxon>Basidiomycota</taxon>
        <taxon>Agaricomycotina</taxon>
        <taxon>Agaricomycetes</taxon>
        <taxon>Agaricomycetidae</taxon>
        <taxon>Jaapiales</taxon>
        <taxon>Jaapiaceae</taxon>
        <taxon>Jaapia</taxon>
    </lineage>
</organism>
<dbReference type="HOGENOM" id="CLU_002893_0_0_1"/>
<evidence type="ECO:0000256" key="3">
    <source>
        <dbReference type="SAM" id="MobiDB-lite"/>
    </source>
</evidence>
<dbReference type="Pfam" id="PF23726">
    <property type="entry name" value="Beta-prop_RSE1_2nd"/>
    <property type="match status" value="1"/>
</dbReference>
<dbReference type="InParanoid" id="A0A067Q7Q2"/>
<dbReference type="InterPro" id="IPR015943">
    <property type="entry name" value="WD40/YVTN_repeat-like_dom_sf"/>
</dbReference>
<keyword evidence="2" id="KW-0539">Nucleus</keyword>
<name>A0A067Q7Q2_9AGAM</name>
<accession>A0A067Q7Q2</accession>
<evidence type="ECO:0000256" key="2">
    <source>
        <dbReference type="ARBA" id="ARBA00023242"/>
    </source>
</evidence>
<sequence length="1262" mass="137122">MRVVSTFHAPSSVASSVKCRLLVNSEQEYLVVAKTNRLQVFALRSAGLHLECTLEIWGRVVALRAIPSKNASYSNLAVLTDHPDPRLIILSYTKPHEAHPELVSKHSVPLHERTSRHAEFFNDVLVHPSGRVALVSCYAGKLKVVVFNDAQYGRDFDVQLPELNVLSICFLPVPSDSYTIGILHIDHQKRIQLLSRDLNVSLTDFELSPIPSNALLSTLLSSNTFPILDTPPILIPVAPPTNLSDLEDGEEEPPLGGVLIVGGRKILFYGLASLRQVTKHQGKRRRLEEKKGRTAAESITAKEKEKERELRKRKAKASVDWAWSEVTAYCTIGEESLRVILGDAYGRLAMLFFGTPDQTGLVLLPLGQSSSPTSLTHLTGQIVYLGSHMGDSHLIRIHPTPVLSLDTPTLPIPEGLGVISASSLMSGAKGKGKAFGGGSDFSKGSIVNAKGSYVEVIESFSNIAPIMDAVVADTDGSGHTQIVTCSGGRNTGALKVIRNGADFTQQAALEGLENIINVWPIRSSFKETFHSHLLVSTPRETHVYRFENNGEAFTRMEPLGFVTTLPSLAVSNVSRRSIQSGRSTYGDSPWIVQVTREKVVLVEFDANLGSFSATGEQWFSTKLPGNLVEREILAASVNANQIVVALTGGTLILLNLDDRGRFNLICFKDMPYENSEISAVSCVPSDPTKNFTTTIVVSFWGSNHVDVLAVQREDPYLTLLCATEGLRSLPRSLLLRDFEPGSKDRRTHLLVGLADGSLVTFALREGKLLDKRVFSLGDGPVSLAPCDVNGIKTIFACASRACILSWEKERIHQSPMLLNNVVAASSLNTRSFSSCLLLATTTTLVIGNVGHLDRMHIRSIGSSSDSPRRITHNPAVKMFGVAYIRTQPLRVGDSDTPVSSFRILDDTTFDCIGEYVCEGDEEITAVSTFGIVVEGIATSYFAVGTVCYGDAEDEPTRGRLLIFNPAQRESGMFGDLSLALVGSAEVNGCVYAIANVGALLAAAVNTSVVLFRYGSRESSDSPAPLQKVADWNHNYFVTNLVSRGESLIAGDAISSISVLRVSDSRLQTVARDYTPLWPVAIETLDDSNIIGADCDCNLVVFTLQSGNARASLECQGSYHLGEMVNKFVPGESSKVSSQSRLVDTILPRQLFFTSSGRIGAILDLGPDLSLHMGDLQRNMEELIRGPGGVRHSEWRSPANSRGRSDATHSFGFLDGDFLEQFLALAPDSMMAKRVLDGTDVAKRLKLSCSQITSILETLQGMH</sequence>
<proteinExistence type="predicted"/>
<dbReference type="GO" id="GO:0003676">
    <property type="term" value="F:nucleic acid binding"/>
    <property type="evidence" value="ECO:0007669"/>
    <property type="project" value="InterPro"/>
</dbReference>
<evidence type="ECO:0000313" key="8">
    <source>
        <dbReference type="Proteomes" id="UP000027265"/>
    </source>
</evidence>
<evidence type="ECO:0000259" key="4">
    <source>
        <dbReference type="Pfam" id="PF03178"/>
    </source>
</evidence>
<feature type="domain" description="RSE1/DDB1/CPSF1 first beta-propeller" evidence="5">
    <location>
        <begin position="12"/>
        <end position="407"/>
    </location>
</feature>
<evidence type="ECO:0000259" key="5">
    <source>
        <dbReference type="Pfam" id="PF10433"/>
    </source>
</evidence>
<dbReference type="InterPro" id="IPR050358">
    <property type="entry name" value="RSE1/DDB1/CFT1"/>
</dbReference>
<feature type="compositionally biased region" description="Basic and acidic residues" evidence="3">
    <location>
        <begin position="286"/>
        <end position="303"/>
    </location>
</feature>
<dbReference type="AlphaFoldDB" id="A0A067Q7Q2"/>
<dbReference type="Gene3D" id="1.10.150.910">
    <property type="match status" value="1"/>
</dbReference>